<dbReference type="InterPro" id="IPR005537">
    <property type="entry name" value="RAMP_III_fam"/>
</dbReference>
<reference evidence="8" key="1">
    <citation type="submission" date="2021-05" db="EMBL/GenBank/DDBJ databases">
        <authorList>
            <person name="Pietrasiak N."/>
            <person name="Ward R."/>
            <person name="Stajich J.E."/>
            <person name="Kurbessoian T."/>
        </authorList>
    </citation>
    <scope>NUCLEOTIDE SEQUENCE</scope>
    <source>
        <strain evidence="8">JT2-VF2</strain>
    </source>
</reference>
<dbReference type="InterPro" id="IPR010173">
    <property type="entry name" value="CRISPR-assoc_Csm5"/>
</dbReference>
<dbReference type="Proteomes" id="UP000715781">
    <property type="component" value="Unassembled WGS sequence"/>
</dbReference>
<dbReference type="AlphaFoldDB" id="A0A951Q5L3"/>
<comment type="similarity">
    <text evidence="2">Belongs to the CRISPR-associated Csm5 family.</text>
</comment>
<protein>
    <recommendedName>
        <fullName evidence="3">CRISPR system Cms protein Csm5</fullName>
    </recommendedName>
    <alternativeName>
        <fullName evidence="6">CRISPR type III A-associated protein Csm5</fullName>
    </alternativeName>
</protein>
<dbReference type="GO" id="GO:0051607">
    <property type="term" value="P:defense response to virus"/>
    <property type="evidence" value="ECO:0007669"/>
    <property type="project" value="UniProtKB-KW"/>
</dbReference>
<comment type="caution">
    <text evidence="8">The sequence shown here is derived from an EMBL/GenBank/DDBJ whole genome shotgun (WGS) entry which is preliminary data.</text>
</comment>
<dbReference type="EMBL" id="JAHHHN010000053">
    <property type="protein sequence ID" value="MBW4565958.1"/>
    <property type="molecule type" value="Genomic_DNA"/>
</dbReference>
<dbReference type="Pfam" id="PF03787">
    <property type="entry name" value="RAMPs"/>
    <property type="match status" value="1"/>
</dbReference>
<feature type="domain" description="CRISPR type III-associated protein" evidence="7">
    <location>
        <begin position="20"/>
        <end position="268"/>
    </location>
</feature>
<keyword evidence="5" id="KW-0051">Antiviral defense</keyword>
<evidence type="ECO:0000256" key="4">
    <source>
        <dbReference type="ARBA" id="ARBA00022884"/>
    </source>
</evidence>
<reference evidence="8" key="2">
    <citation type="journal article" date="2022" name="Microbiol. Resour. Announc.">
        <title>Metagenome Sequencing to Explore Phylogenomics of Terrestrial Cyanobacteria.</title>
        <authorList>
            <person name="Ward R.D."/>
            <person name="Stajich J.E."/>
            <person name="Johansen J.R."/>
            <person name="Huntemann M."/>
            <person name="Clum A."/>
            <person name="Foster B."/>
            <person name="Foster B."/>
            <person name="Roux S."/>
            <person name="Palaniappan K."/>
            <person name="Varghese N."/>
            <person name="Mukherjee S."/>
            <person name="Reddy T.B.K."/>
            <person name="Daum C."/>
            <person name="Copeland A."/>
            <person name="Chen I.A."/>
            <person name="Ivanova N.N."/>
            <person name="Kyrpides N.C."/>
            <person name="Shapiro N."/>
            <person name="Eloe-Fadrosh E.A."/>
            <person name="Pietrasiak N."/>
        </authorList>
    </citation>
    <scope>NUCLEOTIDE SEQUENCE</scope>
    <source>
        <strain evidence="8">JT2-VF2</strain>
    </source>
</reference>
<evidence type="ECO:0000313" key="8">
    <source>
        <dbReference type="EMBL" id="MBW4565958.1"/>
    </source>
</evidence>
<evidence type="ECO:0000259" key="7">
    <source>
        <dbReference type="Pfam" id="PF03787"/>
    </source>
</evidence>
<evidence type="ECO:0000256" key="2">
    <source>
        <dbReference type="ARBA" id="ARBA00006680"/>
    </source>
</evidence>
<proteinExistence type="inferred from homology"/>
<sequence length="432" mass="50028">MMVASNLILSKPEVYETKQIQLTSPILHIGSAISKLSPFEYVATNKRVYLPNPEVLARAFQQRGRLNEYIRRIESQEDQDLTSLLETTFGDNWHNKKDSNEEALFPKHTSSLRWTQQKITDLRPMIRNGFGQLYIPGSSIKGAIRTAIAYHLLKHADKYELSRTQQLSEIEKKLHETIGQIRQRPKFADDKLFMDALFSEFNLIYQGKNALGKTSLQNLDFMRVIQVTDSEPLIEIRVTHKKGKPHFYNLPVTAEVIIISHWEGGKAKYKAPIYTEMVRSVKTKFTISLNKTMLSCFTPKNKIPFETIDDILTICQEFAQDQWDEEHFYWKGIKNTLNAKDTNQQPISLNFDNIRDFYQPEVCSYNLRIGWASGMNGTTVNLLFDPELRKEIRDNCSPRKAPDFEAPKSRRVVALSSREIKFVPGWVKFQEV</sequence>
<accession>A0A951Q5L3</accession>
<evidence type="ECO:0000256" key="6">
    <source>
        <dbReference type="ARBA" id="ARBA00031720"/>
    </source>
</evidence>
<name>A0A951Q5L3_9NOST</name>
<dbReference type="GO" id="GO:0003723">
    <property type="term" value="F:RNA binding"/>
    <property type="evidence" value="ECO:0007669"/>
    <property type="project" value="UniProtKB-KW"/>
</dbReference>
<organism evidence="8 9">
    <name type="scientific">Mojavia pulchra JT2-VF2</name>
    <dbReference type="NCBI Taxonomy" id="287848"/>
    <lineage>
        <taxon>Bacteria</taxon>
        <taxon>Bacillati</taxon>
        <taxon>Cyanobacteriota</taxon>
        <taxon>Cyanophyceae</taxon>
        <taxon>Nostocales</taxon>
        <taxon>Nostocaceae</taxon>
    </lineage>
</organism>
<keyword evidence="4" id="KW-0694">RNA-binding</keyword>
<comment type="function">
    <text evidence="1">This subunit might be involved in maturation of a crRNA intermediate to its mature form.</text>
</comment>
<dbReference type="PANTHER" id="PTHR38007">
    <property type="entry name" value="CRISPR SYSTEM CMS PROTEIN CSM5"/>
    <property type="match status" value="1"/>
</dbReference>
<evidence type="ECO:0000256" key="1">
    <source>
        <dbReference type="ARBA" id="ARBA00003088"/>
    </source>
</evidence>
<dbReference type="NCBIfam" id="TIGR01899">
    <property type="entry name" value="cas_TM1807_csm5"/>
    <property type="match status" value="1"/>
</dbReference>
<evidence type="ECO:0000256" key="5">
    <source>
        <dbReference type="ARBA" id="ARBA00023118"/>
    </source>
</evidence>
<evidence type="ECO:0000313" key="9">
    <source>
        <dbReference type="Proteomes" id="UP000715781"/>
    </source>
</evidence>
<evidence type="ECO:0000256" key="3">
    <source>
        <dbReference type="ARBA" id="ARBA00016113"/>
    </source>
</evidence>
<dbReference type="PANTHER" id="PTHR38007:SF1">
    <property type="entry name" value="CRISPR SYSTEM CMS PROTEIN CSM5"/>
    <property type="match status" value="1"/>
</dbReference>
<gene>
    <name evidence="8" type="primary">csm5</name>
    <name evidence="8" type="ORF">KME32_33735</name>
</gene>